<dbReference type="Proteomes" id="UP000464688">
    <property type="component" value="Chromosome"/>
</dbReference>
<name>A0AAJ4B3U4_PSESX</name>
<dbReference type="AlphaFoldDB" id="A0AAJ4B3U4"/>
<organism evidence="1 2">
    <name type="scientific">Pseudomonas syringae UB303</name>
    <dbReference type="NCBI Taxonomy" id="1357287"/>
    <lineage>
        <taxon>Bacteria</taxon>
        <taxon>Pseudomonadati</taxon>
        <taxon>Pseudomonadota</taxon>
        <taxon>Gammaproteobacteria</taxon>
        <taxon>Pseudomonadales</taxon>
        <taxon>Pseudomonadaceae</taxon>
        <taxon>Pseudomonas</taxon>
        <taxon>Pseudomonas syringae</taxon>
    </lineage>
</organism>
<dbReference type="RefSeq" id="WP_050586783.1">
    <property type="nucleotide sequence ID" value="NZ_CP047267.1"/>
</dbReference>
<evidence type="ECO:0000313" key="2">
    <source>
        <dbReference type="Proteomes" id="UP000464688"/>
    </source>
</evidence>
<gene>
    <name evidence="1" type="ORF">N026_24610</name>
</gene>
<protein>
    <submittedName>
        <fullName evidence="1">Antirestriction protein ArdR</fullName>
    </submittedName>
</protein>
<proteinExistence type="predicted"/>
<reference evidence="1 2" key="1">
    <citation type="journal article" date="2014" name="Genome Announc.">
        <title>Draft Genome Sequences of a Phylogenetically Diverse Suite of Pseudomonas syringae Strains from Multiple Source Populations.</title>
        <authorList>
            <person name="Baltrus D.A."/>
            <person name="Yourstone S."/>
            <person name="Lind A."/>
            <person name="Guilbaud C."/>
            <person name="Sands D.C."/>
            <person name="Jones C.D."/>
            <person name="Morris C.E."/>
            <person name="Dangl J.L."/>
        </authorList>
    </citation>
    <scope>NUCLEOTIDE SEQUENCE [LARGE SCALE GENOMIC DNA]</scope>
    <source>
        <strain evidence="1 2">UB303</strain>
    </source>
</reference>
<accession>A0AAJ4B3U4</accession>
<dbReference type="EMBL" id="CP047267">
    <property type="protein sequence ID" value="QHF10458.1"/>
    <property type="molecule type" value="Genomic_DNA"/>
</dbReference>
<evidence type="ECO:0000313" key="1">
    <source>
        <dbReference type="EMBL" id="QHF10458.1"/>
    </source>
</evidence>
<sequence length="63" mass="6954">MTQLIEALRATATKWRAGNQEHPGGVVLVWEGVVYGWKNELRDPESERPGAYAVDKAGVVFKA</sequence>